<organism evidence="1 2">
    <name type="scientific">Pedobacter africanus</name>
    <dbReference type="NCBI Taxonomy" id="151894"/>
    <lineage>
        <taxon>Bacteria</taxon>
        <taxon>Pseudomonadati</taxon>
        <taxon>Bacteroidota</taxon>
        <taxon>Sphingobacteriia</taxon>
        <taxon>Sphingobacteriales</taxon>
        <taxon>Sphingobacteriaceae</taxon>
        <taxon>Pedobacter</taxon>
    </lineage>
</organism>
<gene>
    <name evidence="1" type="ORF">J2X78_002484</name>
</gene>
<dbReference type="EMBL" id="JAVDTF010000002">
    <property type="protein sequence ID" value="MDR6783919.1"/>
    <property type="molecule type" value="Genomic_DNA"/>
</dbReference>
<sequence length="220" mass="25069">MNLFKTIIRLLSFKLTREEMLNFNKTHFIAGLIGTWIVGMGRYWDDGGASLLQHLGLGSVIYIFVLAAFIWVILIPFRVKNWSYFTVLTFISLTSFPAIFYAIPVERFFSMPSANAMNVWFLAIVATWRLSLLYYFLKHFTRLSIGNILTVTLMPICLIISTLTVLNLHRVVFAIMGGVRNPSPHDASYMILMLLTGLSMILTVPLLIAYGVGIHRRQKN</sequence>
<dbReference type="Proteomes" id="UP001246858">
    <property type="component" value="Unassembled WGS sequence"/>
</dbReference>
<comment type="caution">
    <text evidence="1">The sequence shown here is derived from an EMBL/GenBank/DDBJ whole genome shotgun (WGS) entry which is preliminary data.</text>
</comment>
<protein>
    <submittedName>
        <fullName evidence="1">Uncharacterized protein</fullName>
    </submittedName>
</protein>
<keyword evidence="2" id="KW-1185">Reference proteome</keyword>
<evidence type="ECO:0000313" key="1">
    <source>
        <dbReference type="EMBL" id="MDR6783919.1"/>
    </source>
</evidence>
<reference evidence="1" key="1">
    <citation type="submission" date="2023-07" db="EMBL/GenBank/DDBJ databases">
        <title>Sorghum-associated microbial communities from plants grown in Nebraska, USA.</title>
        <authorList>
            <person name="Schachtman D."/>
        </authorList>
    </citation>
    <scope>NUCLEOTIDE SEQUENCE</scope>
    <source>
        <strain evidence="1">2697</strain>
    </source>
</reference>
<name>A0ACC6KXD2_9SPHI</name>
<evidence type="ECO:0000313" key="2">
    <source>
        <dbReference type="Proteomes" id="UP001246858"/>
    </source>
</evidence>
<proteinExistence type="predicted"/>
<accession>A0ACC6KXD2</accession>